<evidence type="ECO:0000313" key="9">
    <source>
        <dbReference type="Proteomes" id="UP000323221"/>
    </source>
</evidence>
<keyword evidence="3" id="KW-1003">Cell membrane</keyword>
<protein>
    <submittedName>
        <fullName evidence="8">BMP family ABC transporter substrate-binding protein</fullName>
    </submittedName>
</protein>
<name>A0A5M8Q702_9MICO</name>
<dbReference type="InterPro" id="IPR050957">
    <property type="entry name" value="BMP_lipoprotein"/>
</dbReference>
<dbReference type="Proteomes" id="UP000323221">
    <property type="component" value="Unassembled WGS sequence"/>
</dbReference>
<evidence type="ECO:0000256" key="5">
    <source>
        <dbReference type="ARBA" id="ARBA00023136"/>
    </source>
</evidence>
<dbReference type="InterPro" id="IPR003760">
    <property type="entry name" value="PnrA-like"/>
</dbReference>
<evidence type="ECO:0000256" key="2">
    <source>
        <dbReference type="ARBA" id="ARBA00008610"/>
    </source>
</evidence>
<evidence type="ECO:0000256" key="3">
    <source>
        <dbReference type="ARBA" id="ARBA00022475"/>
    </source>
</evidence>
<dbReference type="AlphaFoldDB" id="A0A5M8Q702"/>
<keyword evidence="6" id="KW-0449">Lipoprotein</keyword>
<keyword evidence="4" id="KW-0732">Signal</keyword>
<dbReference type="OrthoDB" id="9784230at2"/>
<proteinExistence type="inferred from homology"/>
<gene>
    <name evidence="8" type="ORF">FQ330_11995</name>
</gene>
<evidence type="ECO:0000256" key="1">
    <source>
        <dbReference type="ARBA" id="ARBA00004193"/>
    </source>
</evidence>
<dbReference type="InterPro" id="IPR028082">
    <property type="entry name" value="Peripla_BP_I"/>
</dbReference>
<evidence type="ECO:0000259" key="7">
    <source>
        <dbReference type="Pfam" id="PF02608"/>
    </source>
</evidence>
<keyword evidence="5" id="KW-0472">Membrane</keyword>
<organism evidence="8 9">
    <name type="scientific">Agrococcus sediminis</name>
    <dbReference type="NCBI Taxonomy" id="2599924"/>
    <lineage>
        <taxon>Bacteria</taxon>
        <taxon>Bacillati</taxon>
        <taxon>Actinomycetota</taxon>
        <taxon>Actinomycetes</taxon>
        <taxon>Micrococcales</taxon>
        <taxon>Microbacteriaceae</taxon>
        <taxon>Agrococcus</taxon>
    </lineage>
</organism>
<evidence type="ECO:0000313" key="8">
    <source>
        <dbReference type="EMBL" id="KAA6430888.1"/>
    </source>
</evidence>
<dbReference type="Pfam" id="PF02608">
    <property type="entry name" value="Bmp"/>
    <property type="match status" value="1"/>
</dbReference>
<feature type="domain" description="ABC transporter substrate-binding protein PnrA-like" evidence="7">
    <location>
        <begin position="68"/>
        <end position="365"/>
    </location>
</feature>
<dbReference type="Gene3D" id="3.40.50.2300">
    <property type="match status" value="2"/>
</dbReference>
<dbReference type="PANTHER" id="PTHR34296:SF2">
    <property type="entry name" value="ABC TRANSPORTER GUANOSINE-BINDING PROTEIN NUPN"/>
    <property type="match status" value="1"/>
</dbReference>
<dbReference type="CDD" id="cd06354">
    <property type="entry name" value="PBP1_PrnA-like"/>
    <property type="match status" value="1"/>
</dbReference>
<comment type="caution">
    <text evidence="8">The sequence shown here is derived from an EMBL/GenBank/DDBJ whole genome shotgun (WGS) entry which is preliminary data.</text>
</comment>
<keyword evidence="9" id="KW-1185">Reference proteome</keyword>
<comment type="subcellular location">
    <subcellularLocation>
        <location evidence="1">Cell membrane</location>
        <topology evidence="1">Lipid-anchor</topology>
    </subcellularLocation>
</comment>
<accession>A0A5M8Q702</accession>
<sequence length="384" mass="39557">MRSAASRRASFALEDPLRKFTRTAARGGAIAVGAMLLLAGCAAAPEAPSGSSPATEEPAATVDIQPCIVSDSGGFDDRSFNQLGAEGVRAAAEGLGVEAIEVESQSEADFAPNISSVIDQGCNMVVTVGFLLAEATAAAAEANPDIQFAIIDDSSIDLPNVQPIVFDTAQAAFLAGYAAASHTETGIIATWGGIQIPPVTIFMDGFYEGAMYYNEQNGTDVQVLGWDPEAQNGSFTGGFEAGVEAKAMAETFIGQNADVLMPVGGPIFLSAAEAIRDAGEDSGITMVGVDADLYETSPDNADLFLTSVLKGMAQGTQAVVEQAAAGEFSNEPYVGTLENEGVGIAPFHDFEGEVDPELQAQLDEITAGIIAGEITVESPASPQQ</sequence>
<reference evidence="8 9" key="1">
    <citation type="submission" date="2019-08" db="EMBL/GenBank/DDBJ databases">
        <title>Agrococcus lahaulensis sp. nov., isolated from a cold desert of the Indian Himalayas.</title>
        <authorList>
            <person name="Qu J.H."/>
        </authorList>
    </citation>
    <scope>NUCLEOTIDE SEQUENCE [LARGE SCALE GENOMIC DNA]</scope>
    <source>
        <strain evidence="8 9">NS18</strain>
    </source>
</reference>
<comment type="similarity">
    <text evidence="2">Belongs to the BMP lipoprotein family.</text>
</comment>
<evidence type="ECO:0000256" key="6">
    <source>
        <dbReference type="ARBA" id="ARBA00023288"/>
    </source>
</evidence>
<dbReference type="GO" id="GO:0005886">
    <property type="term" value="C:plasma membrane"/>
    <property type="evidence" value="ECO:0007669"/>
    <property type="project" value="UniProtKB-SubCell"/>
</dbReference>
<dbReference type="EMBL" id="VOIR01000017">
    <property type="protein sequence ID" value="KAA6430888.1"/>
    <property type="molecule type" value="Genomic_DNA"/>
</dbReference>
<dbReference type="SUPFAM" id="SSF53822">
    <property type="entry name" value="Periplasmic binding protein-like I"/>
    <property type="match status" value="1"/>
</dbReference>
<dbReference type="PANTHER" id="PTHR34296">
    <property type="entry name" value="TRANSCRIPTIONAL ACTIVATOR PROTEIN MED"/>
    <property type="match status" value="1"/>
</dbReference>
<evidence type="ECO:0000256" key="4">
    <source>
        <dbReference type="ARBA" id="ARBA00022729"/>
    </source>
</evidence>